<sequence length="45" mass="5185">MSSPFFAFLQNFAYADIYFIISTLLFQHSLPAFWAIENLIVGRLA</sequence>
<reference evidence="1 2" key="1">
    <citation type="submission" date="2016-02" db="EMBL/GenBank/DDBJ databases">
        <authorList>
            <person name="Wen L."/>
            <person name="He K."/>
            <person name="Yang H."/>
        </authorList>
    </citation>
    <scope>NUCLEOTIDE SEQUENCE [LARGE SCALE GENOMIC DNA]</scope>
    <source>
        <strain evidence="1 2">DSM 22607</strain>
    </source>
</reference>
<accession>A0A136Q3Y4</accession>
<dbReference type="Proteomes" id="UP000070366">
    <property type="component" value="Unassembled WGS sequence"/>
</dbReference>
<keyword evidence="2" id="KW-1185">Reference proteome</keyword>
<gene>
    <name evidence="1" type="ORF">HMPREF3293_01952</name>
</gene>
<comment type="caution">
    <text evidence="1">The sequence shown here is derived from an EMBL/GenBank/DDBJ whole genome shotgun (WGS) entry which is preliminary data.</text>
</comment>
<organism evidence="1 2">
    <name type="scientific">Christensenella minuta</name>
    <dbReference type="NCBI Taxonomy" id="626937"/>
    <lineage>
        <taxon>Bacteria</taxon>
        <taxon>Bacillati</taxon>
        <taxon>Bacillota</taxon>
        <taxon>Clostridia</taxon>
        <taxon>Christensenellales</taxon>
        <taxon>Christensenellaceae</taxon>
        <taxon>Christensenella</taxon>
    </lineage>
</organism>
<dbReference type="EMBL" id="LSZW01000062">
    <property type="protein sequence ID" value="KXK65362.1"/>
    <property type="molecule type" value="Genomic_DNA"/>
</dbReference>
<evidence type="ECO:0000313" key="1">
    <source>
        <dbReference type="EMBL" id="KXK65362.1"/>
    </source>
</evidence>
<evidence type="ECO:0000313" key="2">
    <source>
        <dbReference type="Proteomes" id="UP000070366"/>
    </source>
</evidence>
<dbReference type="AlphaFoldDB" id="A0A136Q3Y4"/>
<protein>
    <submittedName>
        <fullName evidence="1">Uncharacterized protein</fullName>
    </submittedName>
</protein>
<name>A0A136Q3Y4_9FIRM</name>
<proteinExistence type="predicted"/>